<gene>
    <name evidence="1" type="ORF">J2S17_004870</name>
    <name evidence="2" type="ORF">J2S17_005306</name>
</gene>
<sequence length="83" mass="9931">MMTLKDFLNEEEIREFEELQVELLSAHNTKERIKIQAEIDVLLSTARYRYEAFQNEESEAATYELIKRPSPYVRLRTKKEAVH</sequence>
<dbReference type="EMBL" id="JAUSUB010000038">
    <property type="protein sequence ID" value="MDQ0273374.1"/>
    <property type="molecule type" value="Genomic_DNA"/>
</dbReference>
<dbReference type="RefSeq" id="WP_307478501.1">
    <property type="nucleotide sequence ID" value="NZ_JAUSUB010000031.1"/>
</dbReference>
<organism evidence="2 3">
    <name type="scientific">Cytobacillus purgationiresistens</name>
    <dbReference type="NCBI Taxonomy" id="863449"/>
    <lineage>
        <taxon>Bacteria</taxon>
        <taxon>Bacillati</taxon>
        <taxon>Bacillota</taxon>
        <taxon>Bacilli</taxon>
        <taxon>Bacillales</taxon>
        <taxon>Bacillaceae</taxon>
        <taxon>Cytobacillus</taxon>
    </lineage>
</organism>
<evidence type="ECO:0000313" key="1">
    <source>
        <dbReference type="EMBL" id="MDQ0272976.1"/>
    </source>
</evidence>
<evidence type="ECO:0000313" key="3">
    <source>
        <dbReference type="Proteomes" id="UP001238088"/>
    </source>
</evidence>
<name>A0ABU0AQ13_9BACI</name>
<accession>A0ABU0AQ13</accession>
<protein>
    <submittedName>
        <fullName evidence="2">Uncharacterized protein</fullName>
    </submittedName>
</protein>
<comment type="caution">
    <text evidence="2">The sequence shown here is derived from an EMBL/GenBank/DDBJ whole genome shotgun (WGS) entry which is preliminary data.</text>
</comment>
<evidence type="ECO:0000313" key="2">
    <source>
        <dbReference type="EMBL" id="MDQ0273374.1"/>
    </source>
</evidence>
<dbReference type="EMBL" id="JAUSUB010000031">
    <property type="protein sequence ID" value="MDQ0272976.1"/>
    <property type="molecule type" value="Genomic_DNA"/>
</dbReference>
<proteinExistence type="predicted"/>
<keyword evidence="3" id="KW-1185">Reference proteome</keyword>
<dbReference type="Proteomes" id="UP001238088">
    <property type="component" value="Unassembled WGS sequence"/>
</dbReference>
<reference evidence="2 3" key="1">
    <citation type="submission" date="2023-07" db="EMBL/GenBank/DDBJ databases">
        <title>Genomic Encyclopedia of Type Strains, Phase IV (KMG-IV): sequencing the most valuable type-strain genomes for metagenomic binning, comparative biology and taxonomic classification.</title>
        <authorList>
            <person name="Goeker M."/>
        </authorList>
    </citation>
    <scope>NUCLEOTIDE SEQUENCE [LARGE SCALE GENOMIC DNA]</scope>
    <source>
        <strain evidence="2 3">DSM 23494</strain>
    </source>
</reference>